<reference evidence="4" key="1">
    <citation type="journal article" date="2020" name="MBio">
        <title>Horizontal gene transfer to a defensive symbiont with a reduced genome amongst a multipartite beetle microbiome.</title>
        <authorList>
            <person name="Waterworth S.C."/>
            <person name="Florez L.V."/>
            <person name="Rees E.R."/>
            <person name="Hertweck C."/>
            <person name="Kaltenpoth M."/>
            <person name="Kwan J.C."/>
        </authorList>
    </citation>
    <scope>NUCLEOTIDE SEQUENCE [LARGE SCALE GENOMIC DNA]</scope>
</reference>
<organism evidence="3 4">
    <name type="scientific">Stenotrophomonas maltophilia</name>
    <name type="common">Pseudomonas maltophilia</name>
    <name type="synonym">Xanthomonas maltophilia</name>
    <dbReference type="NCBI Taxonomy" id="40324"/>
    <lineage>
        <taxon>Bacteria</taxon>
        <taxon>Pseudomonadati</taxon>
        <taxon>Pseudomonadota</taxon>
        <taxon>Gammaproteobacteria</taxon>
        <taxon>Lysobacterales</taxon>
        <taxon>Lysobacteraceae</taxon>
        <taxon>Stenotrophomonas</taxon>
        <taxon>Stenotrophomonas maltophilia group</taxon>
    </lineage>
</organism>
<dbReference type="PANTHER" id="PTHR43223:SF1">
    <property type="entry name" value="ALKYL_ARYL-SULFATASE BDS1"/>
    <property type="match status" value="1"/>
</dbReference>
<proteinExistence type="predicted"/>
<dbReference type="InterPro" id="IPR052195">
    <property type="entry name" value="Bact_Alkyl/Aryl-Sulfatase"/>
</dbReference>
<dbReference type="Proteomes" id="UP000487117">
    <property type="component" value="Unassembled WGS sequence"/>
</dbReference>
<dbReference type="SMART" id="SM00849">
    <property type="entry name" value="Lactamase_B"/>
    <property type="match status" value="1"/>
</dbReference>
<dbReference type="Pfam" id="PF00753">
    <property type="entry name" value="Lactamase_B"/>
    <property type="match status" value="1"/>
</dbReference>
<dbReference type="PANTHER" id="PTHR43223">
    <property type="entry name" value="ALKYL/ARYL-SULFATASE"/>
    <property type="match status" value="1"/>
</dbReference>
<keyword evidence="1" id="KW-0732">Signal</keyword>
<dbReference type="Gene3D" id="3.60.15.30">
    <property type="entry name" value="Metallo-beta-lactamase domain"/>
    <property type="match status" value="1"/>
</dbReference>
<dbReference type="AlphaFoldDB" id="A0A7V8JKC6"/>
<dbReference type="Pfam" id="PF14863">
    <property type="entry name" value="Alkyl_sulf_dimr"/>
    <property type="match status" value="1"/>
</dbReference>
<dbReference type="GO" id="GO:0046983">
    <property type="term" value="F:protein dimerization activity"/>
    <property type="evidence" value="ECO:0007669"/>
    <property type="project" value="InterPro"/>
</dbReference>
<evidence type="ECO:0000313" key="4">
    <source>
        <dbReference type="Proteomes" id="UP000487117"/>
    </source>
</evidence>
<feature type="signal peptide" evidence="1">
    <location>
        <begin position="1"/>
        <end position="25"/>
    </location>
</feature>
<dbReference type="GO" id="GO:0018909">
    <property type="term" value="P:dodecyl sulfate metabolic process"/>
    <property type="evidence" value="ECO:0007669"/>
    <property type="project" value="InterPro"/>
</dbReference>
<sequence length="453" mass="47625">MPSPPRALRTLLAAVATLAPAVVLAAATDDSASARLRAHSAQFTPQVVQMADNVFVAVGYSAANVTLVQGPQGAIIVDTGANPSDAQAIVAAFGTRLKPQVKAIIYTHGHPDHTGGASVFAALGTPAIYSHQLLLDAPPEAARGPRDGGDAFGTHVAAADYINAGVQLDYGRRVAHTRSGYLPPDHTFSGPRLQLAIAGETLQLLHTPGETPENIAVWLPGSRTLLAGDDYYPTFPNLSPIRGTRLRPPAAWIASLDLMRTLGAEHLVPGHLRPISGARAVDDALRNYRDAIDSVTTQTLAGIARGATPDELAAQVALPPALASDPYLQEFYGGVAWSVRGIYADAVGWFDGNATHLFPLPAAARAQRLVPLLGGARAVQQQAQQALQEGDAQLAAELCDHLLALDGNDMATRRLKARALRALAHAQINATARNYYLSSAEYLESDPALGARP</sequence>
<protein>
    <submittedName>
        <fullName evidence="3">Putative alkyl/aryl-sulfatase YjcS</fullName>
    </submittedName>
</protein>
<dbReference type="SUPFAM" id="SSF56281">
    <property type="entry name" value="Metallo-hydrolase/oxidoreductase"/>
    <property type="match status" value="1"/>
</dbReference>
<dbReference type="InterPro" id="IPR001279">
    <property type="entry name" value="Metallo-B-lactamas"/>
</dbReference>
<accession>A0A7V8JKC6</accession>
<dbReference type="Gene3D" id="1.25.40.880">
    <property type="entry name" value="Alkyl sulfatase, dimerisation domain"/>
    <property type="match status" value="1"/>
</dbReference>
<name>A0A7V8JKC6_STEMA</name>
<comment type="caution">
    <text evidence="3">The sequence shown here is derived from an EMBL/GenBank/DDBJ whole genome shotgun (WGS) entry which is preliminary data.</text>
</comment>
<evidence type="ECO:0000256" key="1">
    <source>
        <dbReference type="SAM" id="SignalP"/>
    </source>
</evidence>
<evidence type="ECO:0000313" key="3">
    <source>
        <dbReference type="EMBL" id="KAF1013520.1"/>
    </source>
</evidence>
<dbReference type="InterPro" id="IPR044097">
    <property type="entry name" value="Bds1/SdsA1_MBL-fold"/>
</dbReference>
<dbReference type="EMBL" id="WNDS01000005">
    <property type="protein sequence ID" value="KAF1013520.1"/>
    <property type="molecule type" value="Genomic_DNA"/>
</dbReference>
<feature type="chain" id="PRO_5030728608" evidence="1">
    <location>
        <begin position="26"/>
        <end position="453"/>
    </location>
</feature>
<dbReference type="InterPro" id="IPR029228">
    <property type="entry name" value="Alkyl_sulf_dimr"/>
</dbReference>
<evidence type="ECO:0000259" key="2">
    <source>
        <dbReference type="SMART" id="SM00849"/>
    </source>
</evidence>
<dbReference type="InterPro" id="IPR038536">
    <property type="entry name" value="Alkyl/aryl-sulf_dimr_sf"/>
</dbReference>
<dbReference type="GO" id="GO:0018741">
    <property type="term" value="F:linear primary-alkylsulfatase activity"/>
    <property type="evidence" value="ECO:0007669"/>
    <property type="project" value="InterPro"/>
</dbReference>
<feature type="domain" description="Metallo-beta-lactamase" evidence="2">
    <location>
        <begin position="62"/>
        <end position="271"/>
    </location>
</feature>
<dbReference type="CDD" id="cd07710">
    <property type="entry name" value="arylsulfatase_Sdsa1-like_MBL-fold"/>
    <property type="match status" value="1"/>
</dbReference>
<gene>
    <name evidence="3" type="primary">yjcS</name>
    <name evidence="3" type="ORF">GAK31_03670</name>
</gene>
<dbReference type="InterPro" id="IPR036866">
    <property type="entry name" value="RibonucZ/Hydroxyglut_hydro"/>
</dbReference>